<dbReference type="AlphaFoldDB" id="F0T8X9"/>
<dbReference type="HOGENOM" id="CLU_2299359_0_0_2"/>
<evidence type="ECO:0000313" key="1">
    <source>
        <dbReference type="EMBL" id="ADZ09807.1"/>
    </source>
</evidence>
<gene>
    <name evidence="1" type="ordered locus">Metbo_1580</name>
</gene>
<reference evidence="2" key="1">
    <citation type="submission" date="2011-02" db="EMBL/GenBank/DDBJ databases">
        <title>Complete sequence of Methanobacterium sp. AL-21.</title>
        <authorList>
            <consortium name="US DOE Joint Genome Institute"/>
            <person name="Lucas S."/>
            <person name="Copeland A."/>
            <person name="Lapidus A."/>
            <person name="Cheng J.-F."/>
            <person name="Goodwin L."/>
            <person name="Pitluck S."/>
            <person name="Chertkov O."/>
            <person name="Detter J.C."/>
            <person name="Han C."/>
            <person name="Tapia R."/>
            <person name="Land M."/>
            <person name="Hauser L."/>
            <person name="Kyrpides N."/>
            <person name="Ivanova N."/>
            <person name="Mikhailova N."/>
            <person name="Pagani I."/>
            <person name="Cadillo-Quiroz H."/>
            <person name="Imachi H."/>
            <person name="Zinder S."/>
            <person name="Liu W."/>
            <person name="Woyke T."/>
        </authorList>
    </citation>
    <scope>NUCLEOTIDE SEQUENCE [LARGE SCALE GENOMIC DNA]</scope>
    <source>
        <strain evidence="2">AL-21</strain>
    </source>
</reference>
<reference evidence="1 2" key="2">
    <citation type="journal article" date="2014" name="Int. J. Syst. Evol. Microbiol.">
        <title>Methanobacterium paludis sp. nov. and a novel strain of Methanobacterium lacus isolated from northern peatlands.</title>
        <authorList>
            <person name="Cadillo-Quiroz H."/>
            <person name="Brauer S.L."/>
            <person name="Goodson N."/>
            <person name="Yavitt J.B."/>
            <person name="Zinder S.H."/>
        </authorList>
    </citation>
    <scope>NUCLEOTIDE SEQUENCE [LARGE SCALE GENOMIC DNA]</scope>
    <source>
        <strain evidence="1 2">AL-21</strain>
    </source>
</reference>
<protein>
    <submittedName>
        <fullName evidence="1">Uncharacterized protein</fullName>
    </submittedName>
</protein>
<accession>F0T8X9</accession>
<keyword evidence="2" id="KW-1185">Reference proteome</keyword>
<evidence type="ECO:0000313" key="2">
    <source>
        <dbReference type="Proteomes" id="UP000007490"/>
    </source>
</evidence>
<dbReference type="EMBL" id="CP002551">
    <property type="protein sequence ID" value="ADZ09807.1"/>
    <property type="molecule type" value="Genomic_DNA"/>
</dbReference>
<organism evidence="1 2">
    <name type="scientific">Methanobacterium lacus (strain AL-21)</name>
    <dbReference type="NCBI Taxonomy" id="877455"/>
    <lineage>
        <taxon>Archaea</taxon>
        <taxon>Methanobacteriati</taxon>
        <taxon>Methanobacteriota</taxon>
        <taxon>Methanomada group</taxon>
        <taxon>Methanobacteria</taxon>
        <taxon>Methanobacteriales</taxon>
        <taxon>Methanobacteriaceae</taxon>
        <taxon>Methanobacterium</taxon>
    </lineage>
</organism>
<dbReference type="GeneID" id="10278036"/>
<dbReference type="RefSeq" id="WP_013645158.1">
    <property type="nucleotide sequence ID" value="NC_015216.1"/>
</dbReference>
<dbReference type="KEGG" id="mel:Metbo_1580"/>
<dbReference type="Proteomes" id="UP000007490">
    <property type="component" value="Chromosome"/>
</dbReference>
<proteinExistence type="predicted"/>
<name>F0T8X9_METLA</name>
<sequence length="100" mass="11577" precursor="true">MLKKLVLLLVLVMVIALNSQTIAAADYHKTYHLYDRFIIDTSAPFLCENSDFCIFNYKTEHVTYDQDHYLNYFVARDCGKAVVVDPGVHGNDYYYITVVE</sequence>